<dbReference type="GO" id="GO:0003676">
    <property type="term" value="F:nucleic acid binding"/>
    <property type="evidence" value="ECO:0007669"/>
    <property type="project" value="InterPro"/>
</dbReference>
<gene>
    <name evidence="1" type="ORF">GIL414_LOCUS74744</name>
</gene>
<dbReference type="EMBL" id="CAJOBJ010341500">
    <property type="protein sequence ID" value="CAF5195626.1"/>
    <property type="molecule type" value="Genomic_DNA"/>
</dbReference>
<proteinExistence type="predicted"/>
<protein>
    <submittedName>
        <fullName evidence="1">Uncharacterized protein</fullName>
    </submittedName>
</protein>
<accession>A0A8S3IFT3</accession>
<dbReference type="Gene3D" id="3.30.420.10">
    <property type="entry name" value="Ribonuclease H-like superfamily/Ribonuclease H"/>
    <property type="match status" value="1"/>
</dbReference>
<dbReference type="Proteomes" id="UP000681720">
    <property type="component" value="Unassembled WGS sequence"/>
</dbReference>
<sequence>MKLVKIYEREFSQATSQLKSHRAEDDCLMLLAIIKRYLPDWLEWLELNQRPLSYFSTLPLTSTKQTSPKPIVNTKRPLKF</sequence>
<dbReference type="AlphaFoldDB" id="A0A8S3IFT3"/>
<reference evidence="1" key="1">
    <citation type="submission" date="2021-02" db="EMBL/GenBank/DDBJ databases">
        <authorList>
            <person name="Nowell W R."/>
        </authorList>
    </citation>
    <scope>NUCLEOTIDE SEQUENCE</scope>
</reference>
<evidence type="ECO:0000313" key="2">
    <source>
        <dbReference type="Proteomes" id="UP000681720"/>
    </source>
</evidence>
<evidence type="ECO:0000313" key="1">
    <source>
        <dbReference type="EMBL" id="CAF5195626.1"/>
    </source>
</evidence>
<name>A0A8S3IFT3_9BILA</name>
<comment type="caution">
    <text evidence="1">The sequence shown here is derived from an EMBL/GenBank/DDBJ whole genome shotgun (WGS) entry which is preliminary data.</text>
</comment>
<organism evidence="1 2">
    <name type="scientific">Rotaria magnacalcarata</name>
    <dbReference type="NCBI Taxonomy" id="392030"/>
    <lineage>
        <taxon>Eukaryota</taxon>
        <taxon>Metazoa</taxon>
        <taxon>Spiralia</taxon>
        <taxon>Gnathifera</taxon>
        <taxon>Rotifera</taxon>
        <taxon>Eurotatoria</taxon>
        <taxon>Bdelloidea</taxon>
        <taxon>Philodinida</taxon>
        <taxon>Philodinidae</taxon>
        <taxon>Rotaria</taxon>
    </lineage>
</organism>
<dbReference type="InterPro" id="IPR036397">
    <property type="entry name" value="RNaseH_sf"/>
</dbReference>